<dbReference type="InterPro" id="IPR011547">
    <property type="entry name" value="SLC26A/SulP_dom"/>
</dbReference>
<dbReference type="Pfam" id="PF00916">
    <property type="entry name" value="Sulfate_transp"/>
    <property type="match status" value="1"/>
</dbReference>
<evidence type="ECO:0000259" key="6">
    <source>
        <dbReference type="PROSITE" id="PS50801"/>
    </source>
</evidence>
<evidence type="ECO:0000256" key="5">
    <source>
        <dbReference type="SAM" id="Phobius"/>
    </source>
</evidence>
<keyword evidence="3 5" id="KW-1133">Transmembrane helix</keyword>
<name>A0A562JF65_9FIRM</name>
<accession>A0A562JF65</accession>
<dbReference type="GO" id="GO:0016020">
    <property type="term" value="C:membrane"/>
    <property type="evidence" value="ECO:0007669"/>
    <property type="project" value="UniProtKB-SubCell"/>
</dbReference>
<evidence type="ECO:0000313" key="8">
    <source>
        <dbReference type="Proteomes" id="UP000315343"/>
    </source>
</evidence>
<keyword evidence="4 5" id="KW-0472">Membrane</keyword>
<dbReference type="InterPro" id="IPR002645">
    <property type="entry name" value="STAS_dom"/>
</dbReference>
<feature type="transmembrane region" description="Helical" evidence="5">
    <location>
        <begin position="172"/>
        <end position="189"/>
    </location>
</feature>
<feature type="transmembrane region" description="Helical" evidence="5">
    <location>
        <begin position="288"/>
        <end position="306"/>
    </location>
</feature>
<keyword evidence="8" id="KW-1185">Reference proteome</keyword>
<dbReference type="RefSeq" id="WP_145081225.1">
    <property type="nucleotide sequence ID" value="NZ_VLKH01000003.1"/>
</dbReference>
<sequence length="548" mass="58979">MVKQYFQDLRLEFKDYNNKKLSQDVMAGLTVTAVALPLALAFGVSSGAGAPSGIISAILAGIVMGGLAGASYQVSGPTGTMIAILASVYASFGSEGIFITGFISGILLLLAAVFHFGKLVSFIPAPVITGFTSGIAVIIALGQIDNFFGTTSVGSDNIEKILSYGRLGFSPNIYAVLIGVLVMAIMIFWPKKWNAKVPSSLAGLIIALALNWVVGFPVKLVGEIPSTIFLENRLSLGSLSLGMVFKLLSPALSVAILCMIESLLCGASAGKIKNEPLKADRELIAQGLGNMIIPFFGGIPASAVLARTSVGLKSGGQTRMVSLVQSAGLLLSMLFLGKFISRIPMAALAGVLMVTAWRMNEWNEIKYIFDKKFGNAILEFAITMVATVMFDLTIAILIGVLLGIMTFVMKNSDLKIDVSKVDLKRIKGHDVAEDCSDTIIVYLTGPLFFITREKLEQLVEHSIEAENMIISMRAVTSIDESAIIEFKEVVNKISKIGTKMMFCGVQDNVKEMFDQSGFTDIIGEECFFWDAIEAFRYLNIIQTEKIAI</sequence>
<evidence type="ECO:0000256" key="1">
    <source>
        <dbReference type="ARBA" id="ARBA00004141"/>
    </source>
</evidence>
<feature type="transmembrane region" description="Helical" evidence="5">
    <location>
        <begin position="380"/>
        <end position="408"/>
    </location>
</feature>
<keyword evidence="2 5" id="KW-0812">Transmembrane</keyword>
<dbReference type="InterPro" id="IPR001902">
    <property type="entry name" value="SLC26A/SulP_fam"/>
</dbReference>
<dbReference type="SUPFAM" id="SSF52091">
    <property type="entry name" value="SpoIIaa-like"/>
    <property type="match status" value="1"/>
</dbReference>
<feature type="transmembrane region" description="Helical" evidence="5">
    <location>
        <begin position="241"/>
        <end position="267"/>
    </location>
</feature>
<comment type="subcellular location">
    <subcellularLocation>
        <location evidence="1">Membrane</location>
        <topology evidence="1">Multi-pass membrane protein</topology>
    </subcellularLocation>
</comment>
<dbReference type="OrthoDB" id="9771198at2"/>
<feature type="domain" description="STAS" evidence="6">
    <location>
        <begin position="428"/>
        <end position="538"/>
    </location>
</feature>
<dbReference type="GO" id="GO:0055085">
    <property type="term" value="P:transmembrane transport"/>
    <property type="evidence" value="ECO:0007669"/>
    <property type="project" value="InterPro"/>
</dbReference>
<dbReference type="Pfam" id="PF01740">
    <property type="entry name" value="STAS"/>
    <property type="match status" value="1"/>
</dbReference>
<dbReference type="Gene3D" id="3.30.750.24">
    <property type="entry name" value="STAS domain"/>
    <property type="match status" value="1"/>
</dbReference>
<gene>
    <name evidence="7" type="ORF">LY60_01190</name>
</gene>
<feature type="transmembrane region" description="Helical" evidence="5">
    <location>
        <begin position="98"/>
        <end position="116"/>
    </location>
</feature>
<feature type="transmembrane region" description="Helical" evidence="5">
    <location>
        <begin position="48"/>
        <end position="67"/>
    </location>
</feature>
<protein>
    <submittedName>
        <fullName evidence="7">SulP family sulfate permease</fullName>
    </submittedName>
</protein>
<reference evidence="7 8" key="1">
    <citation type="submission" date="2019-07" db="EMBL/GenBank/DDBJ databases">
        <title>Genomic Encyclopedia of Type Strains, Phase I: the one thousand microbial genomes (KMG-I) project.</title>
        <authorList>
            <person name="Kyrpides N."/>
        </authorList>
    </citation>
    <scope>NUCLEOTIDE SEQUENCE [LARGE SCALE GENOMIC DNA]</scope>
    <source>
        <strain evidence="7 8">DSM 13558</strain>
    </source>
</reference>
<proteinExistence type="predicted"/>
<feature type="transmembrane region" description="Helical" evidence="5">
    <location>
        <begin position="123"/>
        <end position="144"/>
    </location>
</feature>
<evidence type="ECO:0000313" key="7">
    <source>
        <dbReference type="EMBL" id="TWH81444.1"/>
    </source>
</evidence>
<feature type="transmembrane region" description="Helical" evidence="5">
    <location>
        <begin position="21"/>
        <end position="42"/>
    </location>
</feature>
<organism evidence="7 8">
    <name type="scientific">Sedimentibacter saalensis</name>
    <dbReference type="NCBI Taxonomy" id="130788"/>
    <lineage>
        <taxon>Bacteria</taxon>
        <taxon>Bacillati</taxon>
        <taxon>Bacillota</taxon>
        <taxon>Tissierellia</taxon>
        <taxon>Sedimentibacter</taxon>
    </lineage>
</organism>
<dbReference type="Proteomes" id="UP000315343">
    <property type="component" value="Unassembled WGS sequence"/>
</dbReference>
<evidence type="ECO:0000256" key="2">
    <source>
        <dbReference type="ARBA" id="ARBA00022692"/>
    </source>
</evidence>
<dbReference type="InterPro" id="IPR036513">
    <property type="entry name" value="STAS_dom_sf"/>
</dbReference>
<feature type="transmembrane region" description="Helical" evidence="5">
    <location>
        <begin position="201"/>
        <end position="221"/>
    </location>
</feature>
<dbReference type="EMBL" id="VLKH01000003">
    <property type="protein sequence ID" value="TWH81444.1"/>
    <property type="molecule type" value="Genomic_DNA"/>
</dbReference>
<dbReference type="AlphaFoldDB" id="A0A562JF65"/>
<evidence type="ECO:0000256" key="4">
    <source>
        <dbReference type="ARBA" id="ARBA00023136"/>
    </source>
</evidence>
<dbReference type="PANTHER" id="PTHR11814">
    <property type="entry name" value="SULFATE TRANSPORTER"/>
    <property type="match status" value="1"/>
</dbReference>
<dbReference type="CDD" id="cd07042">
    <property type="entry name" value="STAS_SulP_like_sulfate_transporter"/>
    <property type="match status" value="1"/>
</dbReference>
<comment type="caution">
    <text evidence="7">The sequence shown here is derived from an EMBL/GenBank/DDBJ whole genome shotgun (WGS) entry which is preliminary data.</text>
</comment>
<evidence type="ECO:0000256" key="3">
    <source>
        <dbReference type="ARBA" id="ARBA00022989"/>
    </source>
</evidence>
<dbReference type="PROSITE" id="PS50801">
    <property type="entry name" value="STAS"/>
    <property type="match status" value="1"/>
</dbReference>